<dbReference type="PANTHER" id="PTHR33375">
    <property type="entry name" value="CHROMOSOME-PARTITIONING PROTEIN PARB-RELATED"/>
    <property type="match status" value="1"/>
</dbReference>
<proteinExistence type="predicted"/>
<protein>
    <recommendedName>
        <fullName evidence="4">ParB/Sulfiredoxin domain-containing protein</fullName>
    </recommendedName>
</protein>
<dbReference type="SUPFAM" id="SSF109709">
    <property type="entry name" value="KorB DNA-binding domain-like"/>
    <property type="match status" value="1"/>
</dbReference>
<dbReference type="PANTHER" id="PTHR33375:SF1">
    <property type="entry name" value="CHROMOSOME-PARTITIONING PROTEIN PARB-RELATED"/>
    <property type="match status" value="1"/>
</dbReference>
<dbReference type="Proteomes" id="UP001501563">
    <property type="component" value="Unassembled WGS sequence"/>
</dbReference>
<comment type="caution">
    <text evidence="2">The sequence shown here is derived from an EMBL/GenBank/DDBJ whole genome shotgun (WGS) entry which is preliminary data.</text>
</comment>
<sequence>MSGLEDDDLSGSTAELFGMGSGAPSGAKRAAGLSDLLRGGTPPASAASPVTSGNEQTGAHWIPVDLCIGNPRNPRDDYGDLSDLKTIVETQHSSCTGVTPAAYLKLWPEDTDKIPSDVDVVLITGNRRLRASRKYGREKLLVVIDDTIAESKARLLRAAYDENTGRLDFDPVEEAKAALSIVDQYQTAKEACAAEGWTAGWVSQRRAILRLHPDLQALVRSKARGGDGISLRKARWLGARPGIDAMDADQQLALLDGYSGEARKPRKVSEEPSQVATAGMKIPAPSAELTTAGDHDGDQEPGTAGSSNVADGFTAVNRHQDQRADTAAGGTAADRYTAVNQGSPTASDGHTATLSAVHMLREFADALSGLPLPAGSDVVDRAKAEDPEATQVELARIRGWAADLEKLL</sequence>
<organism evidence="2 3">
    <name type="scientific">Streptomyces lannensis</name>
    <dbReference type="NCBI Taxonomy" id="766498"/>
    <lineage>
        <taxon>Bacteria</taxon>
        <taxon>Bacillati</taxon>
        <taxon>Actinomycetota</taxon>
        <taxon>Actinomycetes</taxon>
        <taxon>Kitasatosporales</taxon>
        <taxon>Streptomycetaceae</taxon>
        <taxon>Streptomyces</taxon>
    </lineage>
</organism>
<accession>A0ABP7LUF1</accession>
<feature type="region of interest" description="Disordered" evidence="1">
    <location>
        <begin position="1"/>
        <end position="57"/>
    </location>
</feature>
<feature type="region of interest" description="Disordered" evidence="1">
    <location>
        <begin position="261"/>
        <end position="310"/>
    </location>
</feature>
<feature type="compositionally biased region" description="Polar residues" evidence="1">
    <location>
        <begin position="48"/>
        <end position="57"/>
    </location>
</feature>
<dbReference type="EMBL" id="BAAAZA010000063">
    <property type="protein sequence ID" value="GAA3906248.1"/>
    <property type="molecule type" value="Genomic_DNA"/>
</dbReference>
<name>A0ABP7LUF1_9ACTN</name>
<feature type="compositionally biased region" description="Basic and acidic residues" evidence="1">
    <location>
        <begin position="261"/>
        <end position="270"/>
    </location>
</feature>
<dbReference type="RefSeq" id="WP_345554460.1">
    <property type="nucleotide sequence ID" value="NZ_BAAAZA010000063.1"/>
</dbReference>
<evidence type="ECO:0000313" key="2">
    <source>
        <dbReference type="EMBL" id="GAA3906248.1"/>
    </source>
</evidence>
<evidence type="ECO:0008006" key="4">
    <source>
        <dbReference type="Google" id="ProtNLM"/>
    </source>
</evidence>
<dbReference type="InterPro" id="IPR050336">
    <property type="entry name" value="Chromosome_partition/occlusion"/>
</dbReference>
<evidence type="ECO:0000313" key="3">
    <source>
        <dbReference type="Proteomes" id="UP001501563"/>
    </source>
</evidence>
<evidence type="ECO:0000256" key="1">
    <source>
        <dbReference type="SAM" id="MobiDB-lite"/>
    </source>
</evidence>
<reference evidence="3" key="1">
    <citation type="journal article" date="2019" name="Int. J. Syst. Evol. Microbiol.">
        <title>The Global Catalogue of Microorganisms (GCM) 10K type strain sequencing project: providing services to taxonomists for standard genome sequencing and annotation.</title>
        <authorList>
            <consortium name="The Broad Institute Genomics Platform"/>
            <consortium name="The Broad Institute Genome Sequencing Center for Infectious Disease"/>
            <person name="Wu L."/>
            <person name="Ma J."/>
        </authorList>
    </citation>
    <scope>NUCLEOTIDE SEQUENCE [LARGE SCALE GENOMIC DNA]</scope>
    <source>
        <strain evidence="3">JCM 16578</strain>
    </source>
</reference>
<gene>
    <name evidence="2" type="ORF">GCM10022207_89610</name>
</gene>
<dbReference type="Gene3D" id="1.10.10.2830">
    <property type="match status" value="1"/>
</dbReference>
<keyword evidence="3" id="KW-1185">Reference proteome</keyword>